<dbReference type="Pfam" id="PF00999">
    <property type="entry name" value="Na_H_Exchanger"/>
    <property type="match status" value="1"/>
</dbReference>
<dbReference type="EMBL" id="ML145144">
    <property type="protein sequence ID" value="TBU56924.1"/>
    <property type="molecule type" value="Genomic_DNA"/>
</dbReference>
<dbReference type="Proteomes" id="UP000292082">
    <property type="component" value="Unassembled WGS sequence"/>
</dbReference>
<feature type="region of interest" description="Disordered" evidence="11">
    <location>
        <begin position="486"/>
        <end position="507"/>
    </location>
</feature>
<feature type="transmembrane region" description="Helical" evidence="12">
    <location>
        <begin position="72"/>
        <end position="92"/>
    </location>
</feature>
<feature type="transmembrane region" description="Helical" evidence="12">
    <location>
        <begin position="14"/>
        <end position="33"/>
    </location>
</feature>
<dbReference type="GO" id="GO:0120029">
    <property type="term" value="P:proton export across plasma membrane"/>
    <property type="evidence" value="ECO:0007669"/>
    <property type="project" value="InterPro"/>
</dbReference>
<feature type="region of interest" description="Disordered" evidence="11">
    <location>
        <begin position="656"/>
        <end position="684"/>
    </location>
</feature>
<feature type="compositionally biased region" description="Polar residues" evidence="11">
    <location>
        <begin position="614"/>
        <end position="640"/>
    </location>
</feature>
<reference evidence="14 15" key="1">
    <citation type="submission" date="2019-01" db="EMBL/GenBank/DDBJ databases">
        <title>Draft genome sequences of three monokaryotic isolates of the white-rot basidiomycete fungus Dichomitus squalens.</title>
        <authorList>
            <consortium name="DOE Joint Genome Institute"/>
            <person name="Lopez S.C."/>
            <person name="Andreopoulos B."/>
            <person name="Pangilinan J."/>
            <person name="Lipzen A."/>
            <person name="Riley R."/>
            <person name="Ahrendt S."/>
            <person name="Ng V."/>
            <person name="Barry K."/>
            <person name="Daum C."/>
            <person name="Grigoriev I.V."/>
            <person name="Hilden K.S."/>
            <person name="Makela M.R."/>
            <person name="de Vries R.P."/>
        </authorList>
    </citation>
    <scope>NUCLEOTIDE SEQUENCE [LARGE SCALE GENOMIC DNA]</scope>
    <source>
        <strain evidence="14 15">CBS 464.89</strain>
    </source>
</reference>
<evidence type="ECO:0000256" key="3">
    <source>
        <dbReference type="ARBA" id="ARBA00022448"/>
    </source>
</evidence>
<proteinExistence type="inferred from homology"/>
<dbReference type="GO" id="GO:0030007">
    <property type="term" value="P:intracellular potassium ion homeostasis"/>
    <property type="evidence" value="ECO:0007669"/>
    <property type="project" value="TreeGrafter"/>
</dbReference>
<dbReference type="GO" id="GO:0005886">
    <property type="term" value="C:plasma membrane"/>
    <property type="evidence" value="ECO:0007669"/>
    <property type="project" value="InterPro"/>
</dbReference>
<evidence type="ECO:0000256" key="1">
    <source>
        <dbReference type="ARBA" id="ARBA00004141"/>
    </source>
</evidence>
<sequence length="732" mass="78726">MMHLDLLQITDPGLAYMILGGFTVAFSMVSLWVKEKLFVNEVVLGTACGIIFGPHGFSIFNPRSWGGDLNVITLEVMRITLAAGLFAIGVELPKSYLLDHAKSLLVMVVPTMAFGWLVVAAVIFALFPTLDFVSAMVIAACLTPTDPIISAAIVGGRYANEHVPEALRYIISAESAANDGLAYPFLSISVYLTIESSKAVAIGKWFLVGWLYQVIMGTVIGALLGMMFSKLLKMSQKHGLLDRESYVAQYLALALFTIGVTRTIGSDDLLAAFAAGSAINWDGHFRSKTQDEIFFTVIDLLLNCGCFVYIGAWMPFNMFNAPELGITPWRLVVLFVAVLILRRIPPLFMLYKWVPEIKTWREALFAGHFGPMGVGAVYVSTFAVTELPKPQSPPQGQAEILAATAQTIVAFVVLGSIIIHGLSIPFLTHGRDIGARTLTLTRTWTSRQVNAQPEWLVGIRRPSADISRTEARAADARDVEQGVGNYESTTAISDADMKSDRDSSEGGLPVPELIVVHAGDGGEKGDAVTSLRSPSPIRENLNVLPGAPKVAKEGKVRAKTVNAPHDDIRPSQRGVQRPAVTASMRRREQSPARSSVRSLRFAATLEDDVAGDRQSPSGAHTPRSTYSATQGSAEGSQTPPLSRVVGILADDLASRLGNARNGATTSASPPRDRRRVDAPGAKGDVVEEDVAERLTVRNPELTGTTLAAGTPTVGTRTTDTVKRLTSTAKSGE</sequence>
<keyword evidence="3" id="KW-0813">Transport</keyword>
<evidence type="ECO:0000256" key="9">
    <source>
        <dbReference type="ARBA" id="ARBA00023136"/>
    </source>
</evidence>
<dbReference type="AlphaFoldDB" id="A0A4Q9PRK4"/>
<dbReference type="GO" id="GO:0036376">
    <property type="term" value="P:sodium ion export across plasma membrane"/>
    <property type="evidence" value="ECO:0007669"/>
    <property type="project" value="InterPro"/>
</dbReference>
<protein>
    <submittedName>
        <fullName evidence="14">Sodium/hydrogen exchanger family-domain-containing protein</fullName>
    </submittedName>
</protein>
<evidence type="ECO:0000256" key="4">
    <source>
        <dbReference type="ARBA" id="ARBA00022449"/>
    </source>
</evidence>
<evidence type="ECO:0000256" key="6">
    <source>
        <dbReference type="ARBA" id="ARBA00022989"/>
    </source>
</evidence>
<dbReference type="PANTHER" id="PTHR31382:SF4">
    <property type="entry name" value="NA(+)_H(+) ANTIPORTER"/>
    <property type="match status" value="1"/>
</dbReference>
<feature type="transmembrane region" description="Helical" evidence="12">
    <location>
        <begin position="293"/>
        <end position="316"/>
    </location>
</feature>
<feature type="region of interest" description="Disordered" evidence="11">
    <location>
        <begin position="519"/>
        <end position="640"/>
    </location>
</feature>
<feature type="transmembrane region" description="Helical" evidence="12">
    <location>
        <begin position="104"/>
        <end position="127"/>
    </location>
</feature>
<gene>
    <name evidence="14" type="ORF">BD310DRAFT_822636</name>
</gene>
<evidence type="ECO:0000313" key="15">
    <source>
        <dbReference type="Proteomes" id="UP000292082"/>
    </source>
</evidence>
<organism evidence="14 15">
    <name type="scientific">Dichomitus squalens</name>
    <dbReference type="NCBI Taxonomy" id="114155"/>
    <lineage>
        <taxon>Eukaryota</taxon>
        <taxon>Fungi</taxon>
        <taxon>Dikarya</taxon>
        <taxon>Basidiomycota</taxon>
        <taxon>Agaricomycotina</taxon>
        <taxon>Agaricomycetes</taxon>
        <taxon>Polyporales</taxon>
        <taxon>Polyporaceae</taxon>
        <taxon>Dichomitus</taxon>
    </lineage>
</organism>
<keyword evidence="9 12" id="KW-0472">Membrane</keyword>
<dbReference type="InterPro" id="IPR004712">
    <property type="entry name" value="Na+/H+_antiporter_fungi"/>
</dbReference>
<evidence type="ECO:0000256" key="10">
    <source>
        <dbReference type="ARBA" id="ARBA00023201"/>
    </source>
</evidence>
<keyword evidence="4" id="KW-0050">Antiport</keyword>
<feature type="transmembrane region" description="Helical" evidence="12">
    <location>
        <begin position="328"/>
        <end position="351"/>
    </location>
</feature>
<dbReference type="InterPro" id="IPR006153">
    <property type="entry name" value="Cation/H_exchanger_TM"/>
</dbReference>
<dbReference type="PANTHER" id="PTHR31382">
    <property type="entry name" value="NA(+)/H(+) ANTIPORTER"/>
    <property type="match status" value="1"/>
</dbReference>
<evidence type="ECO:0000259" key="13">
    <source>
        <dbReference type="Pfam" id="PF00999"/>
    </source>
</evidence>
<name>A0A4Q9PRK4_9APHY</name>
<evidence type="ECO:0000256" key="2">
    <source>
        <dbReference type="ARBA" id="ARBA00005248"/>
    </source>
</evidence>
<feature type="transmembrane region" description="Helical" evidence="12">
    <location>
        <begin position="206"/>
        <end position="228"/>
    </location>
</feature>
<comment type="similarity">
    <text evidence="2">Belongs to the fungal Na(+)/H(+) exchanger family.</text>
</comment>
<keyword evidence="6 12" id="KW-1133">Transmembrane helix</keyword>
<keyword evidence="15" id="KW-1185">Reference proteome</keyword>
<comment type="subcellular location">
    <subcellularLocation>
        <location evidence="1">Membrane</location>
        <topology evidence="1">Multi-pass membrane protein</topology>
    </subcellularLocation>
</comment>
<feature type="compositionally biased region" description="Basic and acidic residues" evidence="11">
    <location>
        <begin position="495"/>
        <end position="504"/>
    </location>
</feature>
<keyword evidence="7" id="KW-0915">Sodium</keyword>
<keyword evidence="5 12" id="KW-0812">Transmembrane</keyword>
<evidence type="ECO:0000256" key="11">
    <source>
        <dbReference type="SAM" id="MobiDB-lite"/>
    </source>
</evidence>
<keyword evidence="10" id="KW-0739">Sodium transport</keyword>
<accession>A0A4Q9PRK4</accession>
<evidence type="ECO:0000256" key="12">
    <source>
        <dbReference type="SAM" id="Phobius"/>
    </source>
</evidence>
<evidence type="ECO:0000256" key="7">
    <source>
        <dbReference type="ARBA" id="ARBA00023053"/>
    </source>
</evidence>
<feature type="transmembrane region" description="Helical" evidence="12">
    <location>
        <begin position="363"/>
        <end position="385"/>
    </location>
</feature>
<feature type="transmembrane region" description="Helical" evidence="12">
    <location>
        <begin position="405"/>
        <end position="427"/>
    </location>
</feature>
<keyword evidence="8" id="KW-0406">Ion transport</keyword>
<evidence type="ECO:0000256" key="5">
    <source>
        <dbReference type="ARBA" id="ARBA00022692"/>
    </source>
</evidence>
<feature type="transmembrane region" description="Helical" evidence="12">
    <location>
        <begin position="42"/>
        <end position="60"/>
    </location>
</feature>
<evidence type="ECO:0000256" key="8">
    <source>
        <dbReference type="ARBA" id="ARBA00023065"/>
    </source>
</evidence>
<evidence type="ECO:0000313" key="14">
    <source>
        <dbReference type="EMBL" id="TBU56924.1"/>
    </source>
</evidence>
<feature type="domain" description="Cation/H+ exchanger transmembrane" evidence="13">
    <location>
        <begin position="27"/>
        <end position="428"/>
    </location>
</feature>
<dbReference type="GO" id="GO:0042391">
    <property type="term" value="P:regulation of membrane potential"/>
    <property type="evidence" value="ECO:0007669"/>
    <property type="project" value="InterPro"/>
</dbReference>
<dbReference type="GO" id="GO:0015385">
    <property type="term" value="F:sodium:proton antiporter activity"/>
    <property type="evidence" value="ECO:0007669"/>
    <property type="project" value="InterPro"/>
</dbReference>